<protein>
    <submittedName>
        <fullName evidence="6">Proprotein convertase P-domain-containing protein</fullName>
    </submittedName>
</protein>
<feature type="signal peptide" evidence="4">
    <location>
        <begin position="1"/>
        <end position="21"/>
    </location>
</feature>
<dbReference type="EMBL" id="RBXR01000001">
    <property type="protein sequence ID" value="RKT68151.1"/>
    <property type="molecule type" value="Genomic_DNA"/>
</dbReference>
<organism evidence="6 7">
    <name type="scientific">Saccharothrix variisporea</name>
    <dbReference type="NCBI Taxonomy" id="543527"/>
    <lineage>
        <taxon>Bacteria</taxon>
        <taxon>Bacillati</taxon>
        <taxon>Actinomycetota</taxon>
        <taxon>Actinomycetes</taxon>
        <taxon>Pseudonocardiales</taxon>
        <taxon>Pseudonocardiaceae</taxon>
        <taxon>Saccharothrix</taxon>
    </lineage>
</organism>
<dbReference type="Gene3D" id="2.60.120.260">
    <property type="entry name" value="Galactose-binding domain-like"/>
    <property type="match status" value="1"/>
</dbReference>
<feature type="domain" description="P/Homo B" evidence="5">
    <location>
        <begin position="854"/>
        <end position="972"/>
    </location>
</feature>
<evidence type="ECO:0000256" key="2">
    <source>
        <dbReference type="ARBA" id="ARBA00022801"/>
    </source>
</evidence>
<dbReference type="Proteomes" id="UP000272729">
    <property type="component" value="Unassembled WGS sequence"/>
</dbReference>
<dbReference type="InterPro" id="IPR036278">
    <property type="entry name" value="Sialidase_sf"/>
</dbReference>
<dbReference type="RefSeq" id="WP_121218940.1">
    <property type="nucleotide sequence ID" value="NZ_JBIUBA010000015.1"/>
</dbReference>
<feature type="compositionally biased region" description="Acidic residues" evidence="3">
    <location>
        <begin position="34"/>
        <end position="43"/>
    </location>
</feature>
<dbReference type="SUPFAM" id="SSF50939">
    <property type="entry name" value="Sialidases"/>
    <property type="match status" value="1"/>
</dbReference>
<dbReference type="SUPFAM" id="SSF49785">
    <property type="entry name" value="Galactose-binding domain-like"/>
    <property type="match status" value="1"/>
</dbReference>
<dbReference type="GO" id="GO:0004252">
    <property type="term" value="F:serine-type endopeptidase activity"/>
    <property type="evidence" value="ECO:0007669"/>
    <property type="project" value="InterPro"/>
</dbReference>
<keyword evidence="2" id="KW-0378">Hydrolase</keyword>
<dbReference type="AlphaFoldDB" id="A0A495X1T6"/>
<dbReference type="PANTHER" id="PTHR43739:SF5">
    <property type="entry name" value="EXO-ALPHA-SIALIDASE"/>
    <property type="match status" value="1"/>
</dbReference>
<keyword evidence="4" id="KW-0732">Signal</keyword>
<evidence type="ECO:0000313" key="7">
    <source>
        <dbReference type="Proteomes" id="UP000272729"/>
    </source>
</evidence>
<dbReference type="CDD" id="cd15482">
    <property type="entry name" value="Sialidase_non-viral"/>
    <property type="match status" value="1"/>
</dbReference>
<evidence type="ECO:0000259" key="5">
    <source>
        <dbReference type="PROSITE" id="PS51829"/>
    </source>
</evidence>
<gene>
    <name evidence="6" type="ORF">DFJ66_1332</name>
</gene>
<dbReference type="Pfam" id="PF01483">
    <property type="entry name" value="P_proprotein"/>
    <property type="match status" value="1"/>
</dbReference>
<dbReference type="InterPro" id="IPR002884">
    <property type="entry name" value="P_dom"/>
</dbReference>
<evidence type="ECO:0000256" key="3">
    <source>
        <dbReference type="SAM" id="MobiDB-lite"/>
    </source>
</evidence>
<comment type="caution">
    <text evidence="6">The sequence shown here is derived from an EMBL/GenBank/DDBJ whole genome shotgun (WGS) entry which is preliminary data.</text>
</comment>
<evidence type="ECO:0000313" key="6">
    <source>
        <dbReference type="EMBL" id="RKT68151.1"/>
    </source>
</evidence>
<dbReference type="PANTHER" id="PTHR43739">
    <property type="entry name" value="XYLOGLUCANASE (EUROFUNG)"/>
    <property type="match status" value="1"/>
</dbReference>
<dbReference type="InterPro" id="IPR015943">
    <property type="entry name" value="WD40/YVTN_repeat-like_dom_sf"/>
</dbReference>
<dbReference type="SUPFAM" id="SSF110296">
    <property type="entry name" value="Oligoxyloglucan reducing end-specific cellobiohydrolase"/>
    <property type="match status" value="2"/>
</dbReference>
<accession>A0A495X1T6</accession>
<feature type="region of interest" description="Disordered" evidence="3">
    <location>
        <begin position="31"/>
        <end position="53"/>
    </location>
</feature>
<keyword evidence="7" id="KW-1185">Reference proteome</keyword>
<keyword evidence="1" id="KW-0645">Protease</keyword>
<evidence type="ECO:0000256" key="1">
    <source>
        <dbReference type="ARBA" id="ARBA00022670"/>
    </source>
</evidence>
<dbReference type="InterPro" id="IPR008979">
    <property type="entry name" value="Galactose-bd-like_sf"/>
</dbReference>
<dbReference type="GO" id="GO:0010411">
    <property type="term" value="P:xyloglucan metabolic process"/>
    <property type="evidence" value="ECO:0007669"/>
    <property type="project" value="TreeGrafter"/>
</dbReference>
<dbReference type="InterPro" id="IPR052025">
    <property type="entry name" value="Xyloglucanase_GH74"/>
</dbReference>
<dbReference type="Gene3D" id="2.130.10.10">
    <property type="entry name" value="YVTN repeat-like/Quinoprotein amine dehydrogenase"/>
    <property type="match status" value="6"/>
</dbReference>
<sequence>MRRISVIALIGISLLLLPAAALPDTADRVVGSLGEEEEEEEESPFGPNGSDDWFARQRLHPGAGDIGANLARAVRGAKALRDGHSLTAQAAWQSLGPGLGGRISDIAVDPTRPDTVYAGAASGGVWKSTDGGTTFTYAWSRDLPQSTGALAVSGNGTLYVGTGEGAPGSASYSFPGNGVYRSTDAGATWQHLGLDGTDRIGRISIDPTNPDRIFVAAAGKLYQPGGPRGIYATTDGGTTWRQALAGVNTTTGGIDVSISPAEPNYVYAALWDHSRTPAGRTYGGVGTGAYRSSDGGQTWTRLGGGLPASDANNGRLGIAVAKSDPARLYVISADTTGNFQGFWTSTNRGDTWTKITNTTALSSSQSSYGWWFGRIFVDPATAHHLWVPGVPMLESSNAGGTWTSNSSAFHADQHAVAVDPRVSGRVFIGNDGGVYRSTQNGSLTGSWTKARDLSNMQFYTVAVSQQDPTRISGGLQDNGSVRSWAGWGQIYGGDGLANVIDPTNHNKVYACAQNGACVRSTDGGNSTSSFGSTTSSRRGWLTPVVLDPSNPAIVYYGGDRLNRSTNSAQSFSVISPDLTHGTWATISAIGVAKSDGRVVYAGTEDGRMWVTRDTGASWREVTAGLPARFVTRVTVDPTDANLAHVTVSGYRNGSDLAHVFRTGDGGTTWTDISGNLPDAPVNEVVQDPLDRSILYVGSDVGAFVSTNGGGNWSPLGTGLPVVPVTDLATSVASGQTVLTAATYGLGVYQIRLSGAPANDFTLSASPTSGAVDPGGTATATVTTSVVSGMAESVALSASGLPAGTTATFTPSSVTAGGSATVAITTSSSTPAGTYPVTLTGTAASATRSTTFTLTVNQVGGTCTGTNPTDVAIGDNTTVTSTIPLTCQGTASPTSSVEVHIKHTYIGDLVVTLVAPDGSAYVLHNRSGGGTDNIDKTYPVDLSSENRSGTWTLRVQDAAAQDVGTLDTWTLTL</sequence>
<evidence type="ECO:0000256" key="4">
    <source>
        <dbReference type="SAM" id="SignalP"/>
    </source>
</evidence>
<feature type="chain" id="PRO_5019712432" evidence="4">
    <location>
        <begin position="22"/>
        <end position="972"/>
    </location>
</feature>
<proteinExistence type="predicted"/>
<name>A0A495X1T6_9PSEU</name>
<reference evidence="6 7" key="1">
    <citation type="submission" date="2018-10" db="EMBL/GenBank/DDBJ databases">
        <title>Sequencing the genomes of 1000 actinobacteria strains.</title>
        <authorList>
            <person name="Klenk H.-P."/>
        </authorList>
    </citation>
    <scope>NUCLEOTIDE SEQUENCE [LARGE SCALE GENOMIC DNA]</scope>
    <source>
        <strain evidence="6 7">DSM 43911</strain>
    </source>
</reference>
<dbReference type="GO" id="GO:0006508">
    <property type="term" value="P:proteolysis"/>
    <property type="evidence" value="ECO:0007669"/>
    <property type="project" value="UniProtKB-KW"/>
</dbReference>
<dbReference type="OrthoDB" id="9764804at2"/>
<dbReference type="PROSITE" id="PS51829">
    <property type="entry name" value="P_HOMO_B"/>
    <property type="match status" value="1"/>
</dbReference>